<feature type="transmembrane region" description="Helical" evidence="8">
    <location>
        <begin position="210"/>
        <end position="230"/>
    </location>
</feature>
<feature type="transmembrane region" description="Helical" evidence="8">
    <location>
        <begin position="397"/>
        <end position="417"/>
    </location>
</feature>
<feature type="transmembrane region" description="Helical" evidence="8">
    <location>
        <begin position="12"/>
        <end position="33"/>
    </location>
</feature>
<sequence>MDDGLNKKKSTAAVWAVAGAVALTLILGFTYLYQIRNYAVYRNPVHGTDMFTYYSFASDIVQGKGFPPDTNFSPLYPFAFLPLIYFLFGINPFAAYAVQVIMGGLCVLLTYLIARKIFGETTALIAAYAHSLYGFFIIFYGALLAEVLINFTFLLALWMFLNALEKQDLRYCILCGLFWGTAILAKPTMAGFIPFLLIPWFLKKGMSLKSAGGIAAMAVCAAAVIAPVTVRNYRITGSFIPVSSGGGTAFIIGNSPQASGSYIYTPFARNVPKEAEGMSAGRMDRYLFGKTIESIEKDPADFLRVIGRKFQFFWGRPEIPNNINYYYHTYNYSRKVRPPVLDFQLLVPWELLVALGITGFMLSLKKWRDALTLQLFALVYPAIIIMLLVMGRFRLPLFPILAIFSAYALQSIVRMAADRRHAAFAGSIAVVAALLFVEYGYARTFLAPAGIYEKESGSILIRDENIHVTGAQFLGSEYEIARKDIVLNYEPGEFKKIVPVLYFKFVNSTGYLKIAVNGRETVKIPAGMGPSGKSFFMNWEIRVPTSSFVRGTNTILMQPCEGAKVYFPYDFSYRYGRSRIFYAWEKYEEKIPGEYVVRLRLEQ</sequence>
<evidence type="ECO:0000256" key="5">
    <source>
        <dbReference type="ARBA" id="ARBA00022692"/>
    </source>
</evidence>
<dbReference type="PANTHER" id="PTHR33908">
    <property type="entry name" value="MANNOSYLTRANSFERASE YKCB-RELATED"/>
    <property type="match status" value="1"/>
</dbReference>
<dbReference type="GO" id="GO:0016763">
    <property type="term" value="F:pentosyltransferase activity"/>
    <property type="evidence" value="ECO:0007669"/>
    <property type="project" value="TreeGrafter"/>
</dbReference>
<evidence type="ECO:0000256" key="4">
    <source>
        <dbReference type="ARBA" id="ARBA00022679"/>
    </source>
</evidence>
<keyword evidence="2" id="KW-1003">Cell membrane</keyword>
<evidence type="ECO:0000256" key="8">
    <source>
        <dbReference type="SAM" id="Phobius"/>
    </source>
</evidence>
<evidence type="ECO:0000259" key="9">
    <source>
        <dbReference type="Pfam" id="PF13231"/>
    </source>
</evidence>
<feature type="domain" description="Glycosyltransferase RgtA/B/C/D-like" evidence="9">
    <location>
        <begin position="74"/>
        <end position="228"/>
    </location>
</feature>
<evidence type="ECO:0000256" key="2">
    <source>
        <dbReference type="ARBA" id="ARBA00022475"/>
    </source>
</evidence>
<keyword evidence="3" id="KW-0328">Glycosyltransferase</keyword>
<dbReference type="EMBL" id="PFMR01000021">
    <property type="protein sequence ID" value="PIZ18226.1"/>
    <property type="molecule type" value="Genomic_DNA"/>
</dbReference>
<protein>
    <recommendedName>
        <fullName evidence="9">Glycosyltransferase RgtA/B/C/D-like domain-containing protein</fullName>
    </recommendedName>
</protein>
<feature type="transmembrane region" description="Helical" evidence="8">
    <location>
        <begin position="423"/>
        <end position="442"/>
    </location>
</feature>
<feature type="transmembrane region" description="Helical" evidence="8">
    <location>
        <begin position="343"/>
        <end position="364"/>
    </location>
</feature>
<dbReference type="Pfam" id="PF13231">
    <property type="entry name" value="PMT_2"/>
    <property type="match status" value="1"/>
</dbReference>
<organism evidence="10 11">
    <name type="scientific">Candidatus Desantisbacteria bacterium CG_4_10_14_0_8_um_filter_48_22</name>
    <dbReference type="NCBI Taxonomy" id="1974543"/>
    <lineage>
        <taxon>Bacteria</taxon>
        <taxon>Candidatus Desantisiibacteriota</taxon>
    </lineage>
</organism>
<evidence type="ECO:0000256" key="3">
    <source>
        <dbReference type="ARBA" id="ARBA00022676"/>
    </source>
</evidence>
<proteinExistence type="predicted"/>
<keyword evidence="4" id="KW-0808">Transferase</keyword>
<keyword evidence="5 8" id="KW-0812">Transmembrane</keyword>
<gene>
    <name evidence="10" type="ORF">COY52_00625</name>
</gene>
<name>A0A2M7SFD9_9BACT</name>
<dbReference type="InterPro" id="IPR050297">
    <property type="entry name" value="LipidA_mod_glycosyltrf_83"/>
</dbReference>
<evidence type="ECO:0000256" key="6">
    <source>
        <dbReference type="ARBA" id="ARBA00022989"/>
    </source>
</evidence>
<comment type="subcellular location">
    <subcellularLocation>
        <location evidence="1">Cell membrane</location>
        <topology evidence="1">Multi-pass membrane protein</topology>
    </subcellularLocation>
</comment>
<reference evidence="11" key="1">
    <citation type="submission" date="2017-09" db="EMBL/GenBank/DDBJ databases">
        <title>Depth-based differentiation of microbial function through sediment-hosted aquifers and enrichment of novel symbionts in the deep terrestrial subsurface.</title>
        <authorList>
            <person name="Probst A.J."/>
            <person name="Ladd B."/>
            <person name="Jarett J.K."/>
            <person name="Geller-Mcgrath D.E."/>
            <person name="Sieber C.M.K."/>
            <person name="Emerson J.B."/>
            <person name="Anantharaman K."/>
            <person name="Thomas B.C."/>
            <person name="Malmstrom R."/>
            <person name="Stieglmeier M."/>
            <person name="Klingl A."/>
            <person name="Woyke T."/>
            <person name="Ryan C.M."/>
            <person name="Banfield J.F."/>
        </authorList>
    </citation>
    <scope>NUCLEOTIDE SEQUENCE [LARGE SCALE GENOMIC DNA]</scope>
</reference>
<dbReference type="GO" id="GO:0005886">
    <property type="term" value="C:plasma membrane"/>
    <property type="evidence" value="ECO:0007669"/>
    <property type="project" value="UniProtKB-SubCell"/>
</dbReference>
<accession>A0A2M7SFD9</accession>
<feature type="transmembrane region" description="Helical" evidence="8">
    <location>
        <begin position="370"/>
        <end position="390"/>
    </location>
</feature>
<dbReference type="InterPro" id="IPR038731">
    <property type="entry name" value="RgtA/B/C-like"/>
</dbReference>
<evidence type="ECO:0000256" key="1">
    <source>
        <dbReference type="ARBA" id="ARBA00004651"/>
    </source>
</evidence>
<keyword evidence="6 8" id="KW-1133">Transmembrane helix</keyword>
<evidence type="ECO:0000313" key="10">
    <source>
        <dbReference type="EMBL" id="PIZ18226.1"/>
    </source>
</evidence>
<evidence type="ECO:0000256" key="7">
    <source>
        <dbReference type="ARBA" id="ARBA00023136"/>
    </source>
</evidence>
<dbReference type="Proteomes" id="UP000229307">
    <property type="component" value="Unassembled WGS sequence"/>
</dbReference>
<dbReference type="GO" id="GO:0009103">
    <property type="term" value="P:lipopolysaccharide biosynthetic process"/>
    <property type="evidence" value="ECO:0007669"/>
    <property type="project" value="UniProtKB-ARBA"/>
</dbReference>
<keyword evidence="7 8" id="KW-0472">Membrane</keyword>
<evidence type="ECO:0000313" key="11">
    <source>
        <dbReference type="Proteomes" id="UP000229307"/>
    </source>
</evidence>
<dbReference type="AlphaFoldDB" id="A0A2M7SFD9"/>
<feature type="transmembrane region" description="Helical" evidence="8">
    <location>
        <begin position="147"/>
        <end position="164"/>
    </location>
</feature>
<feature type="transmembrane region" description="Helical" evidence="8">
    <location>
        <begin position="171"/>
        <end position="198"/>
    </location>
</feature>
<dbReference type="PANTHER" id="PTHR33908:SF11">
    <property type="entry name" value="MEMBRANE PROTEIN"/>
    <property type="match status" value="1"/>
</dbReference>
<feature type="transmembrane region" description="Helical" evidence="8">
    <location>
        <begin position="72"/>
        <end position="90"/>
    </location>
</feature>
<comment type="caution">
    <text evidence="10">The sequence shown here is derived from an EMBL/GenBank/DDBJ whole genome shotgun (WGS) entry which is preliminary data.</text>
</comment>